<comment type="cofactor">
    <cofactor evidence="1">
        <name>thiamine diphosphate</name>
        <dbReference type="ChEBI" id="CHEBI:58937"/>
    </cofactor>
</comment>
<reference evidence="5" key="1">
    <citation type="journal article" date="2014" name="Front. Microbiol.">
        <title>High frequency of phylogenetically diverse reductive dehalogenase-homologous genes in deep subseafloor sedimentary metagenomes.</title>
        <authorList>
            <person name="Kawai M."/>
            <person name="Futagami T."/>
            <person name="Toyoda A."/>
            <person name="Takaki Y."/>
            <person name="Nishi S."/>
            <person name="Hori S."/>
            <person name="Arai W."/>
            <person name="Tsubouchi T."/>
            <person name="Morono Y."/>
            <person name="Uchiyama I."/>
            <person name="Ito T."/>
            <person name="Fujiyama A."/>
            <person name="Inagaki F."/>
            <person name="Takami H."/>
        </authorList>
    </citation>
    <scope>NUCLEOTIDE SEQUENCE</scope>
    <source>
        <strain evidence="5">Expedition CK06-06</strain>
    </source>
</reference>
<dbReference type="PANTHER" id="PTHR43257">
    <property type="entry name" value="PYRUVATE DEHYDROGENASE E1 COMPONENT BETA SUBUNIT"/>
    <property type="match status" value="1"/>
</dbReference>
<evidence type="ECO:0000256" key="1">
    <source>
        <dbReference type="ARBA" id="ARBA00001964"/>
    </source>
</evidence>
<evidence type="ECO:0000313" key="5">
    <source>
        <dbReference type="EMBL" id="GAI85481.1"/>
    </source>
</evidence>
<evidence type="ECO:0000256" key="3">
    <source>
        <dbReference type="ARBA" id="ARBA00023052"/>
    </source>
</evidence>
<accession>X1T296</accession>
<dbReference type="AlphaFoldDB" id="X1T296"/>
<evidence type="ECO:0000256" key="2">
    <source>
        <dbReference type="ARBA" id="ARBA00023002"/>
    </source>
</evidence>
<gene>
    <name evidence="5" type="ORF">S12H4_19706</name>
</gene>
<dbReference type="InterPro" id="IPR009014">
    <property type="entry name" value="Transketo_C/PFOR_II"/>
</dbReference>
<protein>
    <recommendedName>
        <fullName evidence="4">Transketolase C-terminal domain-containing protein</fullName>
    </recommendedName>
</protein>
<name>X1T296_9ZZZZ</name>
<comment type="caution">
    <text evidence="5">The sequence shown here is derived from an EMBL/GenBank/DDBJ whole genome shotgun (WGS) entry which is preliminary data.</text>
</comment>
<dbReference type="Gene3D" id="3.40.50.920">
    <property type="match status" value="1"/>
</dbReference>
<dbReference type="SUPFAM" id="SSF52922">
    <property type="entry name" value="TK C-terminal domain-like"/>
    <property type="match status" value="1"/>
</dbReference>
<keyword evidence="2" id="KW-0560">Oxidoreductase</keyword>
<feature type="non-terminal residue" evidence="5">
    <location>
        <position position="1"/>
    </location>
</feature>
<organism evidence="5">
    <name type="scientific">marine sediment metagenome</name>
    <dbReference type="NCBI Taxonomy" id="412755"/>
    <lineage>
        <taxon>unclassified sequences</taxon>
        <taxon>metagenomes</taxon>
        <taxon>ecological metagenomes</taxon>
    </lineage>
</organism>
<keyword evidence="3" id="KW-0786">Thiamine pyrophosphate</keyword>
<dbReference type="PANTHER" id="PTHR43257:SF2">
    <property type="entry name" value="PYRUVATE DEHYDROGENASE E1 COMPONENT SUBUNIT BETA"/>
    <property type="match status" value="1"/>
</dbReference>
<dbReference type="InterPro" id="IPR033248">
    <property type="entry name" value="Transketolase_C"/>
</dbReference>
<sequence length="180" mass="20440">GLNSPFPEEYKKIWKVFMENDDPMFVSEHRRSFDQEEEMENIIVSDADITIYSISAARFNIIEAVQLLEKEGIRCNIVNILWLKPLDLSEPMIHPLKQSKLGLVVDSGFEMAGASQSIAYELMNKTGFPVKALGAEDRPVGSAERYKNTTPKPEKIAETIKELVNKKLKDKSNIHTPRAF</sequence>
<feature type="domain" description="Transketolase C-terminal" evidence="4">
    <location>
        <begin position="42"/>
        <end position="156"/>
    </location>
</feature>
<dbReference type="GO" id="GO:0016491">
    <property type="term" value="F:oxidoreductase activity"/>
    <property type="evidence" value="ECO:0007669"/>
    <property type="project" value="UniProtKB-KW"/>
</dbReference>
<dbReference type="EMBL" id="BARW01009887">
    <property type="protein sequence ID" value="GAI85481.1"/>
    <property type="molecule type" value="Genomic_DNA"/>
</dbReference>
<dbReference type="Pfam" id="PF02780">
    <property type="entry name" value="Transketolase_C"/>
    <property type="match status" value="1"/>
</dbReference>
<proteinExistence type="predicted"/>
<evidence type="ECO:0000259" key="4">
    <source>
        <dbReference type="Pfam" id="PF02780"/>
    </source>
</evidence>